<comment type="caution">
    <text evidence="2">The sequence shown here is derived from an EMBL/GenBank/DDBJ whole genome shotgun (WGS) entry which is preliminary data.</text>
</comment>
<dbReference type="RefSeq" id="XP_073557643.1">
    <property type="nucleotide sequence ID" value="XM_073704109.1"/>
</dbReference>
<dbReference type="Proteomes" id="UP001642720">
    <property type="component" value="Unassembled WGS sequence"/>
</dbReference>
<reference evidence="2 3" key="1">
    <citation type="submission" date="2018-01" db="EMBL/GenBank/DDBJ databases">
        <title>Genome characterization of the sugarcane-associated fungus Trichoderma ghanense CCMA-1212 and their application in lignocelulose bioconversion.</title>
        <authorList>
            <person name="Steindorff A.S."/>
            <person name="Mendes T.D."/>
            <person name="Vilela E.S.D."/>
            <person name="Rodrigues D.S."/>
            <person name="Formighieri E.F."/>
            <person name="Melo I.S."/>
            <person name="Favaro L.C.L."/>
        </authorList>
    </citation>
    <scope>NUCLEOTIDE SEQUENCE [LARGE SCALE GENOMIC DNA]</scope>
    <source>
        <strain evidence="2 3">CCMA-1212</strain>
    </source>
</reference>
<organism evidence="2 3">
    <name type="scientific">Trichoderma ghanense</name>
    <dbReference type="NCBI Taxonomy" id="65468"/>
    <lineage>
        <taxon>Eukaryota</taxon>
        <taxon>Fungi</taxon>
        <taxon>Dikarya</taxon>
        <taxon>Ascomycota</taxon>
        <taxon>Pezizomycotina</taxon>
        <taxon>Sordariomycetes</taxon>
        <taxon>Hypocreomycetidae</taxon>
        <taxon>Hypocreales</taxon>
        <taxon>Hypocreaceae</taxon>
        <taxon>Trichoderma</taxon>
    </lineage>
</organism>
<evidence type="ECO:0000313" key="2">
    <source>
        <dbReference type="EMBL" id="TFB01442.1"/>
    </source>
</evidence>
<sequence length="139" mass="14898">MLPPHPCSELVFPSPTCRSPRLAARELLPKRVRYAAMMQDTGGRAEGREKACGTAGRNAMAWRRRQKLDQDSGQQPQQSGGVGEGQPCFGDLSSLALLISAAVIRIDFGGLLSDAGPTLFGIIHGSSEEIPLQTKPLQD</sequence>
<feature type="region of interest" description="Disordered" evidence="1">
    <location>
        <begin position="42"/>
        <end position="86"/>
    </location>
</feature>
<name>A0ABY2H1P8_9HYPO</name>
<dbReference type="EMBL" id="PPTA01000009">
    <property type="protein sequence ID" value="TFB01442.1"/>
    <property type="molecule type" value="Genomic_DNA"/>
</dbReference>
<protein>
    <submittedName>
        <fullName evidence="2">Uncharacterized protein</fullName>
    </submittedName>
</protein>
<keyword evidence="3" id="KW-1185">Reference proteome</keyword>
<proteinExistence type="predicted"/>
<gene>
    <name evidence="2" type="ORF">CCMA1212_006919</name>
</gene>
<accession>A0ABY2H1P8</accession>
<evidence type="ECO:0000256" key="1">
    <source>
        <dbReference type="SAM" id="MobiDB-lite"/>
    </source>
</evidence>
<evidence type="ECO:0000313" key="3">
    <source>
        <dbReference type="Proteomes" id="UP001642720"/>
    </source>
</evidence>
<dbReference type="GeneID" id="300578559"/>